<organism evidence="1 2">
    <name type="scientific">Zymoseptoria tritici (strain CBS 115943 / IPO323)</name>
    <name type="common">Speckled leaf blotch fungus</name>
    <name type="synonym">Septoria tritici</name>
    <dbReference type="NCBI Taxonomy" id="336722"/>
    <lineage>
        <taxon>Eukaryota</taxon>
        <taxon>Fungi</taxon>
        <taxon>Dikarya</taxon>
        <taxon>Ascomycota</taxon>
        <taxon>Pezizomycotina</taxon>
        <taxon>Dothideomycetes</taxon>
        <taxon>Dothideomycetidae</taxon>
        <taxon>Mycosphaerellales</taxon>
        <taxon>Mycosphaerellaceae</taxon>
        <taxon>Zymoseptoria</taxon>
    </lineage>
</organism>
<dbReference type="AlphaFoldDB" id="F9XQ71"/>
<dbReference type="GeneID" id="13401171"/>
<evidence type="ECO:0000313" key="2">
    <source>
        <dbReference type="Proteomes" id="UP000008062"/>
    </source>
</evidence>
<dbReference type="EMBL" id="CM001208">
    <property type="protein sequence ID" value="EGP82587.1"/>
    <property type="molecule type" value="Genomic_DNA"/>
</dbReference>
<gene>
    <name evidence="1" type="ORF">MYCGRDRAFT_97433</name>
</gene>
<name>F9XQ71_ZYMTI</name>
<evidence type="ECO:0000313" key="1">
    <source>
        <dbReference type="EMBL" id="EGP82587.1"/>
    </source>
</evidence>
<sequence length="327" mass="36910">MSFSAVYVKIIDSAVRSQHTDVAMRPQYSRGRRPAILIGFSIAFRTSASAMRCTPCTLSLPSQGRLIDPSMMKMRSWTILGSWRPMSNLLLSKTVVKSLASVSEKPPELLRKRGRRWTRDDEAHMVAEYRKGISIGDIASKLARTSQSVVGKLYQLGVPLRARRILPWTTEDLRIMEHSVSEGQSFAAIAKLLGRTELSVLAKHKTQGQVLGRFWTELEVEQLTELKRQQATIEDICAHFPHRSRRSLVVKAWRLGRRTPQTVAMAIPWSSEEAYLALKLRDRYKLSCRLVASLLGTKRSTDSVATKIYLLKRASTTDKEDGGLITR</sequence>
<dbReference type="HOGENOM" id="CLU_850493_0_0_1"/>
<accession>F9XQ71</accession>
<reference evidence="1 2" key="1">
    <citation type="journal article" date="2011" name="PLoS Genet.">
        <title>Finished genome of the fungal wheat pathogen Mycosphaerella graminicola reveals dispensome structure, chromosome plasticity, and stealth pathogenesis.</title>
        <authorList>
            <person name="Goodwin S.B."/>
            <person name="Ben M'barek S."/>
            <person name="Dhillon B."/>
            <person name="Wittenberg A.H.J."/>
            <person name="Crane C.F."/>
            <person name="Hane J.K."/>
            <person name="Foster A.J."/>
            <person name="Van der Lee T.A.J."/>
            <person name="Grimwood J."/>
            <person name="Aerts A."/>
            <person name="Antoniw J."/>
            <person name="Bailey A."/>
            <person name="Bluhm B."/>
            <person name="Bowler J."/>
            <person name="Bristow J."/>
            <person name="van der Burgt A."/>
            <person name="Canto-Canche B."/>
            <person name="Churchill A.C.L."/>
            <person name="Conde-Ferraez L."/>
            <person name="Cools H.J."/>
            <person name="Coutinho P.M."/>
            <person name="Csukai M."/>
            <person name="Dehal P."/>
            <person name="De Wit P."/>
            <person name="Donzelli B."/>
            <person name="van de Geest H.C."/>
            <person name="van Ham R.C.H.J."/>
            <person name="Hammond-Kosack K.E."/>
            <person name="Henrissat B."/>
            <person name="Kilian A."/>
            <person name="Kobayashi A.K."/>
            <person name="Koopmann E."/>
            <person name="Kourmpetis Y."/>
            <person name="Kuzniar A."/>
            <person name="Lindquist E."/>
            <person name="Lombard V."/>
            <person name="Maliepaard C."/>
            <person name="Martins N."/>
            <person name="Mehrabi R."/>
            <person name="Nap J.P.H."/>
            <person name="Ponomarenko A."/>
            <person name="Rudd J.J."/>
            <person name="Salamov A."/>
            <person name="Schmutz J."/>
            <person name="Schouten H.J."/>
            <person name="Shapiro H."/>
            <person name="Stergiopoulos I."/>
            <person name="Torriani S.F.F."/>
            <person name="Tu H."/>
            <person name="de Vries R.P."/>
            <person name="Waalwijk C."/>
            <person name="Ware S.B."/>
            <person name="Wiebenga A."/>
            <person name="Zwiers L.-H."/>
            <person name="Oliver R.P."/>
            <person name="Grigoriev I.V."/>
            <person name="Kema G.H.J."/>
        </authorList>
    </citation>
    <scope>NUCLEOTIDE SEQUENCE [LARGE SCALE GENOMIC DNA]</scope>
    <source>
        <strain evidence="2">CBS 115943 / IPO323</strain>
    </source>
</reference>
<dbReference type="Proteomes" id="UP000008062">
    <property type="component" value="Chromosome 13"/>
</dbReference>
<keyword evidence="2" id="KW-1185">Reference proteome</keyword>
<proteinExistence type="predicted"/>
<dbReference type="KEGG" id="ztr:MYCGRDRAFT_97433"/>
<protein>
    <submittedName>
        <fullName evidence="1">Uncharacterized protein</fullName>
    </submittedName>
</protein>
<dbReference type="InParanoid" id="F9XQ71"/>
<dbReference type="RefSeq" id="XP_003847611.1">
    <property type="nucleotide sequence ID" value="XM_003847563.1"/>
</dbReference>